<evidence type="ECO:0000313" key="2">
    <source>
        <dbReference type="EMBL" id="CAG2204254.1"/>
    </source>
</evidence>
<organism evidence="2 3">
    <name type="scientific">Mytilus edulis</name>
    <name type="common">Blue mussel</name>
    <dbReference type="NCBI Taxonomy" id="6550"/>
    <lineage>
        <taxon>Eukaryota</taxon>
        <taxon>Metazoa</taxon>
        <taxon>Spiralia</taxon>
        <taxon>Lophotrochozoa</taxon>
        <taxon>Mollusca</taxon>
        <taxon>Bivalvia</taxon>
        <taxon>Autobranchia</taxon>
        <taxon>Pteriomorphia</taxon>
        <taxon>Mytilida</taxon>
        <taxon>Mytiloidea</taxon>
        <taxon>Mytilidae</taxon>
        <taxon>Mytilinae</taxon>
        <taxon>Mytilus</taxon>
    </lineage>
</organism>
<dbReference type="Proteomes" id="UP000683360">
    <property type="component" value="Unassembled WGS sequence"/>
</dbReference>
<evidence type="ECO:0000313" key="3">
    <source>
        <dbReference type="Proteomes" id="UP000683360"/>
    </source>
</evidence>
<feature type="compositionally biased region" description="Polar residues" evidence="1">
    <location>
        <begin position="1"/>
        <end position="12"/>
    </location>
</feature>
<proteinExistence type="predicted"/>
<dbReference type="AlphaFoldDB" id="A0A8S3RCH5"/>
<keyword evidence="3" id="KW-1185">Reference proteome</keyword>
<reference evidence="2" key="1">
    <citation type="submission" date="2021-03" db="EMBL/GenBank/DDBJ databases">
        <authorList>
            <person name="Bekaert M."/>
        </authorList>
    </citation>
    <scope>NUCLEOTIDE SEQUENCE</scope>
</reference>
<dbReference type="EMBL" id="CAJPWZ010000942">
    <property type="protein sequence ID" value="CAG2204254.1"/>
    <property type="molecule type" value="Genomic_DNA"/>
</dbReference>
<dbReference type="OrthoDB" id="10433204at2759"/>
<protein>
    <submittedName>
        <fullName evidence="2">Uncharacterized protein</fullName>
    </submittedName>
</protein>
<feature type="region of interest" description="Disordered" evidence="1">
    <location>
        <begin position="54"/>
        <end position="84"/>
    </location>
</feature>
<evidence type="ECO:0000256" key="1">
    <source>
        <dbReference type="SAM" id="MobiDB-lite"/>
    </source>
</evidence>
<comment type="caution">
    <text evidence="2">The sequence shown here is derived from an EMBL/GenBank/DDBJ whole genome shotgun (WGS) entry which is preliminary data.</text>
</comment>
<sequence length="208" mass="22930">MNNFDQIQNGSVDSDDNGRLYPELTRNTLPIESSLSLYPAIDLHGKQLSKANLKKVDGDDNSDLSAEVTTSDSGRGTSEHEDLNTSTVLSYSTDFEQLKQNQHRNFSPFYQSSPRGREQAICTTTNCSNFYQQPNFKNLTMSSDNFFNYENSAKGIYPKGISRNTSMTSGHDDSTTTSGSYVIDDDDEYSLAGGNEVPASDASKLIVL</sequence>
<feature type="compositionally biased region" description="Polar residues" evidence="1">
    <location>
        <begin position="63"/>
        <end position="76"/>
    </location>
</feature>
<name>A0A8S3RCH5_MYTED</name>
<feature type="region of interest" description="Disordered" evidence="1">
    <location>
        <begin position="1"/>
        <end position="21"/>
    </location>
</feature>
<gene>
    <name evidence="2" type="ORF">MEDL_18721</name>
</gene>
<accession>A0A8S3RCH5</accession>